<dbReference type="SMART" id="SM01381">
    <property type="entry name" value="7TM_GPCR_Srsx"/>
    <property type="match status" value="1"/>
</dbReference>
<dbReference type="InterPro" id="IPR000276">
    <property type="entry name" value="GPCR_Rhodpsn"/>
</dbReference>
<sequence length="394" mass="43857">MEQPSLAGYECDEISTIIQDQNSHFWSQLPGSNIVVLIYAFVCTFGATANLVVLIAFCKNASLRTMRNRFIVNLAFSDLLLCVVTAPAFLYLSANSYWPFGDLSCKTVAAVQAVNTFVSSLTLAVIALDRALLTICPVQWRVASTAPLIFFSIVWVLSAMVAIPYGFAVSAVPMAHGTWANPDTIETVAKCGIEVPRICQENEALWNLMPVTRLSYTTIVFAIQYLLPLSSLLYAYHQIGSTIRKRNKTAKPLDASRRSLLQTRKRHEKLFVTYAIAWAPMNLYNILSNMEYINFNQYQYVFCHLIGISSACVNPITYALVNENFRNALHQVFSWIPCCTTTIDTNSQFRAFQPTPFPKNAVSHNSMLALGETEKSMTNLSSPYEQAGSPMAGI</sequence>
<comment type="caution">
    <text evidence="11">The sequence shown here is derived from an EMBL/GenBank/DDBJ whole genome shotgun (WGS) entry which is preliminary data.</text>
</comment>
<dbReference type="PRINTS" id="PR01012">
    <property type="entry name" value="NRPEPTIDEYR"/>
</dbReference>
<evidence type="ECO:0000256" key="8">
    <source>
        <dbReference type="ARBA" id="ARBA00023224"/>
    </source>
</evidence>
<dbReference type="PANTHER" id="PTHR24235:SF1">
    <property type="entry name" value="G-PROTEIN COUPLED RECEPTORS FAMILY 1 PROFILE DOMAIN-CONTAINING PROTEIN"/>
    <property type="match status" value="1"/>
</dbReference>
<feature type="transmembrane region" description="Helical" evidence="9">
    <location>
        <begin position="299"/>
        <end position="321"/>
    </location>
</feature>
<evidence type="ECO:0000256" key="6">
    <source>
        <dbReference type="ARBA" id="ARBA00023136"/>
    </source>
</evidence>
<evidence type="ECO:0000256" key="7">
    <source>
        <dbReference type="ARBA" id="ARBA00023170"/>
    </source>
</evidence>
<dbReference type="PRINTS" id="PR00237">
    <property type="entry name" value="GPCRRHODOPSN"/>
</dbReference>
<dbReference type="AlphaFoldDB" id="A0AA36G5H1"/>
<feature type="transmembrane region" description="Helical" evidence="9">
    <location>
        <begin position="34"/>
        <end position="58"/>
    </location>
</feature>
<dbReference type="Proteomes" id="UP001177023">
    <property type="component" value="Unassembled WGS sequence"/>
</dbReference>
<feature type="transmembrane region" description="Helical" evidence="9">
    <location>
        <begin position="70"/>
        <end position="92"/>
    </location>
</feature>
<keyword evidence="7" id="KW-0675">Receptor</keyword>
<feature type="transmembrane region" description="Helical" evidence="9">
    <location>
        <begin position="112"/>
        <end position="133"/>
    </location>
</feature>
<organism evidence="11 12">
    <name type="scientific">Mesorhabditis spiculigera</name>
    <dbReference type="NCBI Taxonomy" id="96644"/>
    <lineage>
        <taxon>Eukaryota</taxon>
        <taxon>Metazoa</taxon>
        <taxon>Ecdysozoa</taxon>
        <taxon>Nematoda</taxon>
        <taxon>Chromadorea</taxon>
        <taxon>Rhabditida</taxon>
        <taxon>Rhabditina</taxon>
        <taxon>Rhabditomorpha</taxon>
        <taxon>Rhabditoidea</taxon>
        <taxon>Rhabditidae</taxon>
        <taxon>Mesorhabditinae</taxon>
        <taxon>Mesorhabditis</taxon>
    </lineage>
</organism>
<keyword evidence="3 9" id="KW-0812">Transmembrane</keyword>
<dbReference type="GO" id="GO:0016020">
    <property type="term" value="C:membrane"/>
    <property type="evidence" value="ECO:0007669"/>
    <property type="project" value="UniProtKB-SubCell"/>
</dbReference>
<dbReference type="Pfam" id="PF00001">
    <property type="entry name" value="7tm_1"/>
    <property type="match status" value="1"/>
</dbReference>
<dbReference type="Gene3D" id="1.20.1070.10">
    <property type="entry name" value="Rhodopsin 7-helix transmembrane proteins"/>
    <property type="match status" value="1"/>
</dbReference>
<evidence type="ECO:0000256" key="1">
    <source>
        <dbReference type="ARBA" id="ARBA00004141"/>
    </source>
</evidence>
<dbReference type="SUPFAM" id="SSF81321">
    <property type="entry name" value="Family A G protein-coupled receptor-like"/>
    <property type="match status" value="1"/>
</dbReference>
<keyword evidence="8" id="KW-0807">Transducer</keyword>
<comment type="subcellular location">
    <subcellularLocation>
        <location evidence="1">Membrane</location>
        <topology evidence="1">Multi-pass membrane protein</topology>
    </subcellularLocation>
</comment>
<accession>A0AA36G5H1</accession>
<name>A0AA36G5H1_9BILA</name>
<dbReference type="InterPro" id="IPR000611">
    <property type="entry name" value="NPY_rcpt"/>
</dbReference>
<gene>
    <name evidence="11" type="ORF">MSPICULIGERA_LOCUS18346</name>
</gene>
<keyword evidence="4 9" id="KW-1133">Transmembrane helix</keyword>
<dbReference type="PROSITE" id="PS50262">
    <property type="entry name" value="G_PROTEIN_RECEP_F1_2"/>
    <property type="match status" value="1"/>
</dbReference>
<dbReference type="InterPro" id="IPR017452">
    <property type="entry name" value="GPCR_Rhodpsn_7TM"/>
</dbReference>
<comment type="similarity">
    <text evidence="2">Belongs to the G-protein coupled receptor 1 family.</text>
</comment>
<feature type="non-terminal residue" evidence="11">
    <location>
        <position position="1"/>
    </location>
</feature>
<feature type="transmembrane region" description="Helical" evidence="9">
    <location>
        <begin position="270"/>
        <end position="287"/>
    </location>
</feature>
<evidence type="ECO:0000256" key="9">
    <source>
        <dbReference type="SAM" id="Phobius"/>
    </source>
</evidence>
<dbReference type="GO" id="GO:0004983">
    <property type="term" value="F:neuropeptide Y receptor activity"/>
    <property type="evidence" value="ECO:0007669"/>
    <property type="project" value="InterPro"/>
</dbReference>
<protein>
    <recommendedName>
        <fullName evidence="10">G-protein coupled receptors family 1 profile domain-containing protein</fullName>
    </recommendedName>
</protein>
<evidence type="ECO:0000256" key="5">
    <source>
        <dbReference type="ARBA" id="ARBA00023040"/>
    </source>
</evidence>
<feature type="transmembrane region" description="Helical" evidence="9">
    <location>
        <begin position="145"/>
        <end position="167"/>
    </location>
</feature>
<feature type="domain" description="G-protein coupled receptors family 1 profile" evidence="10">
    <location>
        <begin position="49"/>
        <end position="318"/>
    </location>
</feature>
<evidence type="ECO:0000259" key="10">
    <source>
        <dbReference type="PROSITE" id="PS50262"/>
    </source>
</evidence>
<evidence type="ECO:0000313" key="11">
    <source>
        <dbReference type="EMBL" id="CAJ0580144.1"/>
    </source>
</evidence>
<keyword evidence="5" id="KW-0297">G-protein coupled receptor</keyword>
<evidence type="ECO:0000313" key="12">
    <source>
        <dbReference type="Proteomes" id="UP001177023"/>
    </source>
</evidence>
<keyword evidence="12" id="KW-1185">Reference proteome</keyword>
<feature type="transmembrane region" description="Helical" evidence="9">
    <location>
        <begin position="214"/>
        <end position="236"/>
    </location>
</feature>
<reference evidence="11" key="1">
    <citation type="submission" date="2023-06" db="EMBL/GenBank/DDBJ databases">
        <authorList>
            <person name="Delattre M."/>
        </authorList>
    </citation>
    <scope>NUCLEOTIDE SEQUENCE</scope>
    <source>
        <strain evidence="11">AF72</strain>
    </source>
</reference>
<dbReference type="PANTHER" id="PTHR24235">
    <property type="entry name" value="NEUROPEPTIDE Y RECEPTOR"/>
    <property type="match status" value="1"/>
</dbReference>
<evidence type="ECO:0000256" key="4">
    <source>
        <dbReference type="ARBA" id="ARBA00022989"/>
    </source>
</evidence>
<dbReference type="EMBL" id="CATQJA010002659">
    <property type="protein sequence ID" value="CAJ0580144.1"/>
    <property type="molecule type" value="Genomic_DNA"/>
</dbReference>
<keyword evidence="6 9" id="KW-0472">Membrane</keyword>
<proteinExistence type="inferred from homology"/>
<evidence type="ECO:0000256" key="2">
    <source>
        <dbReference type="ARBA" id="ARBA00010663"/>
    </source>
</evidence>
<evidence type="ECO:0000256" key="3">
    <source>
        <dbReference type="ARBA" id="ARBA00022692"/>
    </source>
</evidence>